<dbReference type="Proteomes" id="UP000095287">
    <property type="component" value="Unplaced"/>
</dbReference>
<sequence>MLPWCCECVAAGLSTAGLKRCSSIVTLSVCVRPWPMSTRKKRYQLPTVFSSKRSLQQMSTRDRKELDI</sequence>
<keyword evidence="1" id="KW-1185">Reference proteome</keyword>
<dbReference type="AlphaFoldDB" id="A0A1I7YC38"/>
<name>A0A1I7YC38_9BILA</name>
<evidence type="ECO:0000313" key="1">
    <source>
        <dbReference type="Proteomes" id="UP000095287"/>
    </source>
</evidence>
<reference evidence="2" key="1">
    <citation type="submission" date="2016-11" db="UniProtKB">
        <authorList>
            <consortium name="WormBaseParasite"/>
        </authorList>
    </citation>
    <scope>IDENTIFICATION</scope>
</reference>
<proteinExistence type="predicted"/>
<organism evidence="1 2">
    <name type="scientific">Steinernema glaseri</name>
    <dbReference type="NCBI Taxonomy" id="37863"/>
    <lineage>
        <taxon>Eukaryota</taxon>
        <taxon>Metazoa</taxon>
        <taxon>Ecdysozoa</taxon>
        <taxon>Nematoda</taxon>
        <taxon>Chromadorea</taxon>
        <taxon>Rhabditida</taxon>
        <taxon>Tylenchina</taxon>
        <taxon>Panagrolaimomorpha</taxon>
        <taxon>Strongyloidoidea</taxon>
        <taxon>Steinernematidae</taxon>
        <taxon>Steinernema</taxon>
    </lineage>
</organism>
<accession>A0A1I7YC38</accession>
<protein>
    <submittedName>
        <fullName evidence="2">Secreted protein</fullName>
    </submittedName>
</protein>
<dbReference type="WBParaSite" id="L893_g14786.t1">
    <property type="protein sequence ID" value="L893_g14786.t1"/>
    <property type="gene ID" value="L893_g14786"/>
</dbReference>
<evidence type="ECO:0000313" key="2">
    <source>
        <dbReference type="WBParaSite" id="L893_g14786.t1"/>
    </source>
</evidence>